<proteinExistence type="evidence at transcript level"/>
<dbReference type="EMBL" id="BT124469">
    <property type="protein sequence ID" value="ADE77717.1"/>
    <property type="molecule type" value="mRNA"/>
</dbReference>
<sequence length="104" mass="11790">MLTFNADSADGKNVMFMARETIYPSSIPRSVVALHAEYDEEDEDDGVLSCGLGHKRQRSYRQGRFHAPAWGGTSEFNGSYPTTQALGMNRWKEREKGIGEWKFL</sequence>
<accession>D5ADU8</accession>
<dbReference type="AlphaFoldDB" id="D5ADU8"/>
<organism evidence="1">
    <name type="scientific">Picea sitchensis</name>
    <name type="common">Sitka spruce</name>
    <name type="synonym">Pinus sitchensis</name>
    <dbReference type="NCBI Taxonomy" id="3332"/>
    <lineage>
        <taxon>Eukaryota</taxon>
        <taxon>Viridiplantae</taxon>
        <taxon>Streptophyta</taxon>
        <taxon>Embryophyta</taxon>
        <taxon>Tracheophyta</taxon>
        <taxon>Spermatophyta</taxon>
        <taxon>Pinopsida</taxon>
        <taxon>Pinidae</taxon>
        <taxon>Conifers I</taxon>
        <taxon>Pinales</taxon>
        <taxon>Pinaceae</taxon>
        <taxon>Picea</taxon>
    </lineage>
</organism>
<reference evidence="1" key="1">
    <citation type="submission" date="2010-04" db="EMBL/GenBank/DDBJ databases">
        <authorList>
            <person name="Reid K.E."/>
            <person name="Liao N."/>
            <person name="Chan S."/>
            <person name="Docking R."/>
            <person name="Taylor G."/>
            <person name="Moore R."/>
            <person name="Mayo M."/>
            <person name="Munro S."/>
            <person name="King J."/>
            <person name="Yanchuk A."/>
            <person name="Holt R."/>
            <person name="Jones S."/>
            <person name="Marra M."/>
            <person name="Ritland C.E."/>
            <person name="Ritland K."/>
            <person name="Bohlmann J."/>
        </authorList>
    </citation>
    <scope>NUCLEOTIDE SEQUENCE</scope>
    <source>
        <tissue evidence="1">Bud</tissue>
    </source>
</reference>
<evidence type="ECO:0000313" key="1">
    <source>
        <dbReference type="EMBL" id="ADE77717.1"/>
    </source>
</evidence>
<name>D5ADU8_PICSI</name>
<protein>
    <submittedName>
        <fullName evidence="1">Uncharacterized protein</fullName>
    </submittedName>
</protein>